<proteinExistence type="predicted"/>
<dbReference type="Gene3D" id="3.90.226.10">
    <property type="entry name" value="2-enoyl-CoA Hydratase, Chain A, domain 1"/>
    <property type="match status" value="1"/>
</dbReference>
<dbReference type="Pfam" id="PF00378">
    <property type="entry name" value="ECH_1"/>
    <property type="match status" value="1"/>
</dbReference>
<dbReference type="Proteomes" id="UP001595828">
    <property type="component" value="Unassembled WGS sequence"/>
</dbReference>
<accession>A0ABV8RQL5</accession>
<dbReference type="InterPro" id="IPR029045">
    <property type="entry name" value="ClpP/crotonase-like_dom_sf"/>
</dbReference>
<evidence type="ECO:0000313" key="1">
    <source>
        <dbReference type="EMBL" id="MFC4294541.1"/>
    </source>
</evidence>
<gene>
    <name evidence="1" type="ORF">ACFO0A_05645</name>
</gene>
<evidence type="ECO:0000313" key="2">
    <source>
        <dbReference type="Proteomes" id="UP001595828"/>
    </source>
</evidence>
<reference evidence="2" key="1">
    <citation type="journal article" date="2019" name="Int. J. Syst. Evol. Microbiol.">
        <title>The Global Catalogue of Microorganisms (GCM) 10K type strain sequencing project: providing services to taxonomists for standard genome sequencing and annotation.</title>
        <authorList>
            <consortium name="The Broad Institute Genomics Platform"/>
            <consortium name="The Broad Institute Genome Sequencing Center for Infectious Disease"/>
            <person name="Wu L."/>
            <person name="Ma J."/>
        </authorList>
    </citation>
    <scope>NUCLEOTIDE SEQUENCE [LARGE SCALE GENOMIC DNA]</scope>
    <source>
        <strain evidence="2">CGMCC 1.12989</strain>
    </source>
</reference>
<name>A0ABV8RQL5_9SPHN</name>
<keyword evidence="2" id="KW-1185">Reference proteome</keyword>
<dbReference type="PANTHER" id="PTHR11941:SF54">
    <property type="entry name" value="ENOYL-COA HYDRATASE, MITOCHONDRIAL"/>
    <property type="match status" value="1"/>
</dbReference>
<comment type="caution">
    <text evidence="1">The sequence shown here is derived from an EMBL/GenBank/DDBJ whole genome shotgun (WGS) entry which is preliminary data.</text>
</comment>
<sequence length="290" mass="31437">MGDYSQINYEVADRVATITLNRPEKMNAFTDTMRLEMHDAFDRSDADDEVRAVIVTGQGNRVFCAGADLTPSDGRAVFSSGEAVSDLSDPIVRDGGGKMTLRIFQSVKPVIGAINGAAVGVGVTMQLPMDIRLASTTARFGLVFARRGIVPEAASSWFLPRIVGLPQALEWCMTGRVFDAEEALRGGLVRSLHAPEDLMPAARALAAEIAENTSAVSVAMTRAMLWRVPWADHPMAAHKIDSRAIYRLSKGVDAAEGVASFLEKRPAAFPGKVSSDMPDFYPWWSEPDYA</sequence>
<organism evidence="1 2">
    <name type="scientific">Novosphingobium tardum</name>
    <dbReference type="NCBI Taxonomy" id="1538021"/>
    <lineage>
        <taxon>Bacteria</taxon>
        <taxon>Pseudomonadati</taxon>
        <taxon>Pseudomonadota</taxon>
        <taxon>Alphaproteobacteria</taxon>
        <taxon>Sphingomonadales</taxon>
        <taxon>Sphingomonadaceae</taxon>
        <taxon>Novosphingobium</taxon>
    </lineage>
</organism>
<dbReference type="EMBL" id="JBHSDR010000003">
    <property type="protein sequence ID" value="MFC4294541.1"/>
    <property type="molecule type" value="Genomic_DNA"/>
</dbReference>
<dbReference type="NCBIfam" id="NF006109">
    <property type="entry name" value="PRK08260.1"/>
    <property type="match status" value="1"/>
</dbReference>
<dbReference type="CDD" id="cd06558">
    <property type="entry name" value="crotonase-like"/>
    <property type="match status" value="1"/>
</dbReference>
<dbReference type="PANTHER" id="PTHR11941">
    <property type="entry name" value="ENOYL-COA HYDRATASE-RELATED"/>
    <property type="match status" value="1"/>
</dbReference>
<dbReference type="SUPFAM" id="SSF52096">
    <property type="entry name" value="ClpP/crotonase"/>
    <property type="match status" value="1"/>
</dbReference>
<protein>
    <submittedName>
        <fullName evidence="1">Crotonase/enoyl-CoA hydratase family protein</fullName>
    </submittedName>
</protein>
<dbReference type="InterPro" id="IPR001753">
    <property type="entry name" value="Enoyl-CoA_hydra/iso"/>
</dbReference>
<dbReference type="RefSeq" id="WP_379537990.1">
    <property type="nucleotide sequence ID" value="NZ_JBHSDR010000003.1"/>
</dbReference>